<gene>
    <name evidence="2" type="ORF">ACAT0790_LOCUS17090</name>
</gene>
<keyword evidence="1" id="KW-1133">Transmembrane helix</keyword>
<feature type="transmembrane region" description="Helical" evidence="1">
    <location>
        <begin position="128"/>
        <end position="150"/>
    </location>
</feature>
<evidence type="ECO:0008006" key="3">
    <source>
        <dbReference type="Google" id="ProtNLM"/>
    </source>
</evidence>
<feature type="transmembrane region" description="Helical" evidence="1">
    <location>
        <begin position="21"/>
        <end position="44"/>
    </location>
</feature>
<dbReference type="EMBL" id="HBGE01028456">
    <property type="protein sequence ID" value="CAD9120665.1"/>
    <property type="molecule type" value="Transcribed_RNA"/>
</dbReference>
<keyword evidence="1" id="KW-0812">Transmembrane</keyword>
<reference evidence="2" key="1">
    <citation type="submission" date="2021-01" db="EMBL/GenBank/DDBJ databases">
        <authorList>
            <person name="Corre E."/>
            <person name="Pelletier E."/>
            <person name="Niang G."/>
            <person name="Scheremetjew M."/>
            <person name="Finn R."/>
            <person name="Kale V."/>
            <person name="Holt S."/>
            <person name="Cochrane G."/>
            <person name="Meng A."/>
            <person name="Brown T."/>
            <person name="Cohen L."/>
        </authorList>
    </citation>
    <scope>NUCLEOTIDE SEQUENCE</scope>
    <source>
        <strain evidence="2">OF101</strain>
    </source>
</reference>
<feature type="transmembrane region" description="Helical" evidence="1">
    <location>
        <begin position="56"/>
        <end position="74"/>
    </location>
</feature>
<evidence type="ECO:0000256" key="1">
    <source>
        <dbReference type="SAM" id="Phobius"/>
    </source>
</evidence>
<accession>A0A7S1Q4Z1</accession>
<dbReference type="PROSITE" id="PS51257">
    <property type="entry name" value="PROKAR_LIPOPROTEIN"/>
    <property type="match status" value="1"/>
</dbReference>
<sequence length="175" mass="18962">MEPDRGCRCRDPKLSSWGRCLHCLGMVVCACLFLLGFLMCRLAVEYKDQYGTGQWLSSLAQGSAIMLVSLAGLADSVYATRCIGSNFGFLTHISGRAVFYIMMGFYALPVTQTLWEVRKHPGQDSFTAAFALIGVILAFVAGLVHCIFICRGGASVDRKHLGSSEPPEQVGATQA</sequence>
<keyword evidence="1" id="KW-0472">Membrane</keyword>
<evidence type="ECO:0000313" key="2">
    <source>
        <dbReference type="EMBL" id="CAD9120665.1"/>
    </source>
</evidence>
<name>A0A7S1Q4Z1_ALECA</name>
<organism evidence="2">
    <name type="scientific">Alexandrium catenella</name>
    <name type="common">Red tide dinoflagellate</name>
    <name type="synonym">Gonyaulax catenella</name>
    <dbReference type="NCBI Taxonomy" id="2925"/>
    <lineage>
        <taxon>Eukaryota</taxon>
        <taxon>Sar</taxon>
        <taxon>Alveolata</taxon>
        <taxon>Dinophyceae</taxon>
        <taxon>Gonyaulacales</taxon>
        <taxon>Pyrocystaceae</taxon>
        <taxon>Alexandrium</taxon>
    </lineage>
</organism>
<protein>
    <recommendedName>
        <fullName evidence="3">MARVEL domain-containing protein</fullName>
    </recommendedName>
</protein>
<dbReference type="AlphaFoldDB" id="A0A7S1Q4Z1"/>
<feature type="transmembrane region" description="Helical" evidence="1">
    <location>
        <begin position="86"/>
        <end position="108"/>
    </location>
</feature>
<proteinExistence type="predicted"/>